<dbReference type="PANTHER" id="PTHR33304">
    <property type="match status" value="1"/>
</dbReference>
<dbReference type="PANTHER" id="PTHR33304:SF61">
    <property type="entry name" value="RING_FYVE_PHD ZINC FINGER SUPERFAMILY PROTEIN"/>
    <property type="match status" value="1"/>
</dbReference>
<dbReference type="InterPro" id="IPR056280">
    <property type="entry name" value="AIPP2-like_SPOC"/>
</dbReference>
<dbReference type="InterPro" id="IPR011011">
    <property type="entry name" value="Znf_FYVE_PHD"/>
</dbReference>
<comment type="caution">
    <text evidence="9">The sequence shown here is derived from an EMBL/GenBank/DDBJ whole genome shotgun (WGS) entry which is preliminary data.</text>
</comment>
<feature type="compositionally biased region" description="Polar residues" evidence="7">
    <location>
        <begin position="1024"/>
        <end position="1040"/>
    </location>
</feature>
<reference evidence="9" key="1">
    <citation type="submission" date="2020-07" db="EMBL/GenBank/DDBJ databases">
        <title>Genome sequence and genetic diversity analysis of an under-domesticated orphan crop, white fonio (Digitaria exilis).</title>
        <authorList>
            <person name="Bennetzen J.L."/>
            <person name="Chen S."/>
            <person name="Ma X."/>
            <person name="Wang X."/>
            <person name="Yssel A.E.J."/>
            <person name="Chaluvadi S.R."/>
            <person name="Johnson M."/>
            <person name="Gangashetty P."/>
            <person name="Hamidou F."/>
            <person name="Sanogo M.D."/>
            <person name="Zwaenepoel A."/>
            <person name="Wallace J."/>
            <person name="Van De Peer Y."/>
            <person name="Van Deynze A."/>
        </authorList>
    </citation>
    <scope>NUCLEOTIDE SEQUENCE</scope>
    <source>
        <tissue evidence="9">Leaves</tissue>
    </source>
</reference>
<dbReference type="SUPFAM" id="SSF57903">
    <property type="entry name" value="FYVE/PHD zinc finger"/>
    <property type="match status" value="1"/>
</dbReference>
<evidence type="ECO:0000256" key="5">
    <source>
        <dbReference type="ARBA" id="ARBA00023163"/>
    </source>
</evidence>
<feature type="region of interest" description="Disordered" evidence="7">
    <location>
        <begin position="51"/>
        <end position="228"/>
    </location>
</feature>
<dbReference type="PROSITE" id="PS50016">
    <property type="entry name" value="ZF_PHD_2"/>
    <property type="match status" value="1"/>
</dbReference>
<dbReference type="GO" id="GO:0034244">
    <property type="term" value="P:negative regulation of transcription elongation by RNA polymerase II"/>
    <property type="evidence" value="ECO:0007669"/>
    <property type="project" value="InterPro"/>
</dbReference>
<dbReference type="InterPro" id="IPR049914">
    <property type="entry name" value="PHD1-3/5-6"/>
</dbReference>
<dbReference type="InterPro" id="IPR019787">
    <property type="entry name" value="Znf_PHD-finger"/>
</dbReference>
<feature type="compositionally biased region" description="Basic and acidic residues" evidence="7">
    <location>
        <begin position="100"/>
        <end position="114"/>
    </location>
</feature>
<feature type="region of interest" description="Disordered" evidence="7">
    <location>
        <begin position="747"/>
        <end position="787"/>
    </location>
</feature>
<keyword evidence="2 6" id="KW-0863">Zinc-finger</keyword>
<evidence type="ECO:0000313" key="10">
    <source>
        <dbReference type="Proteomes" id="UP000636709"/>
    </source>
</evidence>
<dbReference type="Proteomes" id="UP000636709">
    <property type="component" value="Unassembled WGS sequence"/>
</dbReference>
<evidence type="ECO:0000259" key="8">
    <source>
        <dbReference type="PROSITE" id="PS50016"/>
    </source>
</evidence>
<accession>A0A835KPW9</accession>
<feature type="domain" description="PHD-type" evidence="8">
    <location>
        <begin position="231"/>
        <end position="282"/>
    </location>
</feature>
<keyword evidence="5" id="KW-0804">Transcription</keyword>
<keyword evidence="4" id="KW-0805">Transcription regulation</keyword>
<name>A0A835KPW9_9POAL</name>
<proteinExistence type="predicted"/>
<dbReference type="InterPro" id="IPR013083">
    <property type="entry name" value="Znf_RING/FYVE/PHD"/>
</dbReference>
<sequence>MNLMPFASNTIRLDNTINGYLCSVRNADRAARSSERRNNVVSWISEIKSTSNVTVRKKRGRRAPPSTKRLREKKVDEEIGSDDAVDNDINDTDEGQADTNKSDVHSEEHVDGRTSDGLQKSAQSGNASDGPSSAAEEQGNLTNSKDVIKKGSSQTTKNVSGTSTRRRQGASHSEKGADEDGSHAQADVVNKGADDERSSQEIKDDVRSLVLDAQVNTTSSDDKSSEEVEDVKVCDICGDVGEEEKLAVCSRCNDGAEHTYCMRVMMEDVPEKEWLCEDCETMVESEKEKKLEKSQAKVGTSKGQSFEGEMNKAAKSRSSDSELVAQNVDNNESDTANKRNDMVKNRMEASSIRDTISETGDAYMGADTRKRMSSSRESSFGYDADKGKQPSQVGTSLTSNAPKNQAPQPRGKLLILLFSDLDSLHRILNVQFMVPKVKQLLNEVPQKPKILKESWSSILKKEAPISMTTKSATFKKPKPPEPANKAKSSISPPAEEPKLVNQLGSQNLASDQCSSILGTPSTTSVVAPAISKIDTTAQPLATGNNTADLNNLGTAHLQGGNSEQKKPLLAKVPESTMLPNTERSLGGILGAAQRKVIQNLDPSHRDAKIKDPAGFRQGASSSNRLIRCQRCNEPGHSTQFCAVDKLRVSAVKPLSDRNLKDASAKRNRTSETNTSAATEKAASRSGNQSEQILKCGTYQSPVYGPKDVLPASLGHLKKPSPLSAPGSTASVDYSKLKFKDDYPTLSATTVTSADNGRTMPSDRRDESAQAFSTGDEPMASTRTGRSPELCDGFQAHLSCSASQLVLEVAKKFPSKVQLEEVPRQNSWPTQFQENGPTYNDVGLFFFARDIQSYESHYSKLVENMLKNDLILRGSVGAVELLILPSNILSKNFQNRDSFAKQNTSLLRSANYVPSLEGNPGKPDVKTSDTLRDTVSERDFDVNMVSATCSVSTHQEEPGKESTTINLNDAEDFMDIDHVNTDEISTVAMDSHASGGGRKRSFDTANGAAEVDEVLEHKKVKLENVGSTNSGLSDNSNNGRLSSKVHPLAASIGDDVTSNKSMAEASSADKKCVFPLDLNAVDDAASENIVNIPSSDDEELQARGNNRSTDITGQLSLSLAFPSRKEQDSNPQSEPQRQFPSNKNNT</sequence>
<feature type="compositionally biased region" description="Polar residues" evidence="7">
    <location>
        <begin position="1128"/>
        <end position="1145"/>
    </location>
</feature>
<gene>
    <name evidence="9" type="ORF">HU200_012274</name>
</gene>
<dbReference type="InterPro" id="IPR001965">
    <property type="entry name" value="Znf_PHD"/>
</dbReference>
<feature type="compositionally biased region" description="Basic and acidic residues" evidence="7">
    <location>
        <begin position="335"/>
        <end position="347"/>
    </location>
</feature>
<feature type="region of interest" description="Disordered" evidence="7">
    <location>
        <begin position="1121"/>
        <end position="1145"/>
    </location>
</feature>
<organism evidence="9 10">
    <name type="scientific">Digitaria exilis</name>
    <dbReference type="NCBI Taxonomy" id="1010633"/>
    <lineage>
        <taxon>Eukaryota</taxon>
        <taxon>Viridiplantae</taxon>
        <taxon>Streptophyta</taxon>
        <taxon>Embryophyta</taxon>
        <taxon>Tracheophyta</taxon>
        <taxon>Spermatophyta</taxon>
        <taxon>Magnoliopsida</taxon>
        <taxon>Liliopsida</taxon>
        <taxon>Poales</taxon>
        <taxon>Poaceae</taxon>
        <taxon>PACMAD clade</taxon>
        <taxon>Panicoideae</taxon>
        <taxon>Panicodae</taxon>
        <taxon>Paniceae</taxon>
        <taxon>Anthephorinae</taxon>
        <taxon>Digitaria</taxon>
    </lineage>
</organism>
<feature type="compositionally biased region" description="Basic and acidic residues" evidence="7">
    <location>
        <begin position="192"/>
        <end position="207"/>
    </location>
</feature>
<feature type="compositionally biased region" description="Polar residues" evidence="7">
    <location>
        <begin position="389"/>
        <end position="407"/>
    </location>
</feature>
<feature type="compositionally biased region" description="Polar residues" evidence="7">
    <location>
        <begin position="116"/>
        <end position="131"/>
    </location>
</feature>
<dbReference type="SMART" id="SM00249">
    <property type="entry name" value="PHD"/>
    <property type="match status" value="1"/>
</dbReference>
<dbReference type="EMBL" id="JACEFO010000973">
    <property type="protein sequence ID" value="KAF8751041.1"/>
    <property type="molecule type" value="Genomic_DNA"/>
</dbReference>
<dbReference type="GO" id="GO:0140566">
    <property type="term" value="F:histone reader activity"/>
    <property type="evidence" value="ECO:0007669"/>
    <property type="project" value="InterPro"/>
</dbReference>
<feature type="compositionally biased region" description="Basic residues" evidence="7">
    <location>
        <begin position="55"/>
        <end position="72"/>
    </location>
</feature>
<keyword evidence="3" id="KW-0862">Zinc</keyword>
<dbReference type="Pfam" id="PF00628">
    <property type="entry name" value="PHD"/>
    <property type="match status" value="1"/>
</dbReference>
<feature type="region of interest" description="Disordered" evidence="7">
    <location>
        <begin position="657"/>
        <end position="689"/>
    </location>
</feature>
<feature type="region of interest" description="Disordered" evidence="7">
    <location>
        <begin position="286"/>
        <end position="407"/>
    </location>
</feature>
<evidence type="ECO:0000313" key="9">
    <source>
        <dbReference type="EMBL" id="KAF8751041.1"/>
    </source>
</evidence>
<dbReference type="GO" id="GO:0008270">
    <property type="term" value="F:zinc ion binding"/>
    <property type="evidence" value="ECO:0007669"/>
    <property type="project" value="UniProtKB-KW"/>
</dbReference>
<feature type="region of interest" description="Disordered" evidence="7">
    <location>
        <begin position="468"/>
        <end position="497"/>
    </location>
</feature>
<evidence type="ECO:0000256" key="2">
    <source>
        <dbReference type="ARBA" id="ARBA00022771"/>
    </source>
</evidence>
<keyword evidence="1" id="KW-0479">Metal-binding</keyword>
<feature type="compositionally biased region" description="Basic and acidic residues" evidence="7">
    <location>
        <begin position="286"/>
        <end position="295"/>
    </location>
</feature>
<dbReference type="Gene3D" id="3.30.40.10">
    <property type="entry name" value="Zinc/RING finger domain, C3HC4 (zinc finger)"/>
    <property type="match status" value="1"/>
</dbReference>
<feature type="region of interest" description="Disordered" evidence="7">
    <location>
        <begin position="1019"/>
        <end position="1042"/>
    </location>
</feature>
<feature type="compositionally biased region" description="Basic and acidic residues" evidence="7">
    <location>
        <begin position="309"/>
        <end position="320"/>
    </location>
</feature>
<evidence type="ECO:0000256" key="1">
    <source>
        <dbReference type="ARBA" id="ARBA00022723"/>
    </source>
</evidence>
<feature type="compositionally biased region" description="Polar residues" evidence="7">
    <location>
        <begin position="139"/>
        <end position="163"/>
    </location>
</feature>
<feature type="compositionally biased region" description="Basic and acidic residues" evidence="7">
    <location>
        <begin position="172"/>
        <end position="182"/>
    </location>
</feature>
<dbReference type="AlphaFoldDB" id="A0A835KPW9"/>
<feature type="compositionally biased region" description="Acidic residues" evidence="7">
    <location>
        <begin position="78"/>
        <end position="96"/>
    </location>
</feature>
<keyword evidence="10" id="KW-1185">Reference proteome</keyword>
<evidence type="ECO:0000256" key="6">
    <source>
        <dbReference type="PROSITE-ProRule" id="PRU00146"/>
    </source>
</evidence>
<protein>
    <recommendedName>
        <fullName evidence="8">PHD-type domain-containing protein</fullName>
    </recommendedName>
</protein>
<evidence type="ECO:0000256" key="7">
    <source>
        <dbReference type="SAM" id="MobiDB-lite"/>
    </source>
</evidence>
<dbReference type="OrthoDB" id="787137at2759"/>
<evidence type="ECO:0000256" key="4">
    <source>
        <dbReference type="ARBA" id="ARBA00023015"/>
    </source>
</evidence>
<dbReference type="Pfam" id="PF23121">
    <property type="entry name" value="SPOC_AIPP2"/>
    <property type="match status" value="1"/>
</dbReference>
<evidence type="ECO:0000256" key="3">
    <source>
        <dbReference type="ARBA" id="ARBA00022833"/>
    </source>
</evidence>